<evidence type="ECO:0000313" key="2">
    <source>
        <dbReference type="EMBL" id="OLP99095.1"/>
    </source>
</evidence>
<name>A0A1Q9DV80_SYMMI</name>
<proteinExistence type="predicted"/>
<dbReference type="EMBL" id="LSRX01000374">
    <property type="protein sequence ID" value="OLP99095.1"/>
    <property type="molecule type" value="Genomic_DNA"/>
</dbReference>
<dbReference type="AlphaFoldDB" id="A0A1Q9DV80"/>
<evidence type="ECO:0000256" key="1">
    <source>
        <dbReference type="SAM" id="MobiDB-lite"/>
    </source>
</evidence>
<protein>
    <submittedName>
        <fullName evidence="2">Uncharacterized protein</fullName>
    </submittedName>
</protein>
<accession>A0A1Q9DV80</accession>
<dbReference type="Proteomes" id="UP000186817">
    <property type="component" value="Unassembled WGS sequence"/>
</dbReference>
<gene>
    <name evidence="2" type="ORF">AK812_SmicGene18384</name>
</gene>
<reference evidence="2 3" key="1">
    <citation type="submission" date="2016-02" db="EMBL/GenBank/DDBJ databases">
        <title>Genome analysis of coral dinoflagellate symbionts highlights evolutionary adaptations to a symbiotic lifestyle.</title>
        <authorList>
            <person name="Aranda M."/>
            <person name="Li Y."/>
            <person name="Liew Y.J."/>
            <person name="Baumgarten S."/>
            <person name="Simakov O."/>
            <person name="Wilson M."/>
            <person name="Piel J."/>
            <person name="Ashoor H."/>
            <person name="Bougouffa S."/>
            <person name="Bajic V.B."/>
            <person name="Ryu T."/>
            <person name="Ravasi T."/>
            <person name="Bayer T."/>
            <person name="Micklem G."/>
            <person name="Kim H."/>
            <person name="Bhak J."/>
            <person name="Lajeunesse T.C."/>
            <person name="Voolstra C.R."/>
        </authorList>
    </citation>
    <scope>NUCLEOTIDE SEQUENCE [LARGE SCALE GENOMIC DNA]</scope>
    <source>
        <strain evidence="2 3">CCMP2467</strain>
    </source>
</reference>
<comment type="caution">
    <text evidence="2">The sequence shown here is derived from an EMBL/GenBank/DDBJ whole genome shotgun (WGS) entry which is preliminary data.</text>
</comment>
<sequence length="133" mass="14011">MVQKSSSPGKPVASERGQTEGYDQDGPAPAGQEEVPEGTPHCDVPSRAEWSKAAGGPPETGGTDHQAVGHPKSPGAPDDLQKKFTDAQRGQVLHVASDAPSAELFQTLKEVLPNLQDSIFVVRSVGFVRSRSL</sequence>
<organism evidence="2 3">
    <name type="scientific">Symbiodinium microadriaticum</name>
    <name type="common">Dinoflagellate</name>
    <name type="synonym">Zooxanthella microadriatica</name>
    <dbReference type="NCBI Taxonomy" id="2951"/>
    <lineage>
        <taxon>Eukaryota</taxon>
        <taxon>Sar</taxon>
        <taxon>Alveolata</taxon>
        <taxon>Dinophyceae</taxon>
        <taxon>Suessiales</taxon>
        <taxon>Symbiodiniaceae</taxon>
        <taxon>Symbiodinium</taxon>
    </lineage>
</organism>
<feature type="region of interest" description="Disordered" evidence="1">
    <location>
        <begin position="1"/>
        <end position="87"/>
    </location>
</feature>
<keyword evidence="3" id="KW-1185">Reference proteome</keyword>
<evidence type="ECO:0000313" key="3">
    <source>
        <dbReference type="Proteomes" id="UP000186817"/>
    </source>
</evidence>